<comment type="caution">
    <text evidence="2">The sequence shown here is derived from an EMBL/GenBank/DDBJ whole genome shotgun (WGS) entry which is preliminary data.</text>
</comment>
<evidence type="ECO:0000256" key="1">
    <source>
        <dbReference type="SAM" id="MobiDB-lite"/>
    </source>
</evidence>
<sequence>MTRSCMGASPEIRSGSPLGAQMFTEVQQLVGDQVTQLPLPPSYPSPELRLTCDTLNSRDVLSPRILHFHICISSLFYAASAVLCRTNTPGMHNNPTDVIDNSALATAWHDAGSETNTDNKQKQEAGPQTEWPVLEELNTSAGHL</sequence>
<reference evidence="2 3" key="1">
    <citation type="journal article" date="2019" name="Sci. Data">
        <title>Hybrid genome assembly and annotation of Danionella translucida.</title>
        <authorList>
            <person name="Kadobianskyi M."/>
            <person name="Schulze L."/>
            <person name="Schuelke M."/>
            <person name="Judkewitz B."/>
        </authorList>
    </citation>
    <scope>NUCLEOTIDE SEQUENCE [LARGE SCALE GENOMIC DNA]</scope>
    <source>
        <strain evidence="2 3">Bolton</strain>
    </source>
</reference>
<accession>A0A553QXN2</accession>
<gene>
    <name evidence="2" type="ORF">DNTS_021610</name>
</gene>
<proteinExistence type="predicted"/>
<keyword evidence="3" id="KW-1185">Reference proteome</keyword>
<protein>
    <submittedName>
        <fullName evidence="2">Uncharacterized protein</fullName>
    </submittedName>
</protein>
<organism evidence="2 3">
    <name type="scientific">Danionella cerebrum</name>
    <dbReference type="NCBI Taxonomy" id="2873325"/>
    <lineage>
        <taxon>Eukaryota</taxon>
        <taxon>Metazoa</taxon>
        <taxon>Chordata</taxon>
        <taxon>Craniata</taxon>
        <taxon>Vertebrata</taxon>
        <taxon>Euteleostomi</taxon>
        <taxon>Actinopterygii</taxon>
        <taxon>Neopterygii</taxon>
        <taxon>Teleostei</taxon>
        <taxon>Ostariophysi</taxon>
        <taxon>Cypriniformes</taxon>
        <taxon>Danionidae</taxon>
        <taxon>Danioninae</taxon>
        <taxon>Danionella</taxon>
    </lineage>
</organism>
<dbReference type="AlphaFoldDB" id="A0A553QXN2"/>
<dbReference type="Proteomes" id="UP000316079">
    <property type="component" value="Unassembled WGS sequence"/>
</dbReference>
<evidence type="ECO:0000313" key="2">
    <source>
        <dbReference type="EMBL" id="TRY94722.1"/>
    </source>
</evidence>
<evidence type="ECO:0000313" key="3">
    <source>
        <dbReference type="Proteomes" id="UP000316079"/>
    </source>
</evidence>
<dbReference type="EMBL" id="SRMA01025430">
    <property type="protein sequence ID" value="TRY94722.1"/>
    <property type="molecule type" value="Genomic_DNA"/>
</dbReference>
<feature type="region of interest" description="Disordered" evidence="1">
    <location>
        <begin position="111"/>
        <end position="132"/>
    </location>
</feature>
<name>A0A553QXN2_9TELE</name>